<dbReference type="Proteomes" id="UP000824755">
    <property type="component" value="Chromosome"/>
</dbReference>
<dbReference type="Gene3D" id="3.40.630.30">
    <property type="match status" value="1"/>
</dbReference>
<evidence type="ECO:0000259" key="1">
    <source>
        <dbReference type="PROSITE" id="PS51186"/>
    </source>
</evidence>
<name>A0ABX8WS70_9GAMM</name>
<evidence type="ECO:0000313" key="3">
    <source>
        <dbReference type="Proteomes" id="UP000824755"/>
    </source>
</evidence>
<proteinExistence type="predicted"/>
<dbReference type="InterPro" id="IPR013653">
    <property type="entry name" value="GCN5-like_dom"/>
</dbReference>
<accession>A0ABX8WS70</accession>
<dbReference type="SUPFAM" id="SSF55729">
    <property type="entry name" value="Acyl-CoA N-acyltransferases (Nat)"/>
    <property type="match status" value="1"/>
</dbReference>
<dbReference type="RefSeq" id="WP_220380495.1">
    <property type="nucleotide sequence ID" value="NZ_CP080544.1"/>
</dbReference>
<evidence type="ECO:0000313" key="2">
    <source>
        <dbReference type="EMBL" id="QYR53688.1"/>
    </source>
</evidence>
<keyword evidence="3" id="KW-1185">Reference proteome</keyword>
<dbReference type="PROSITE" id="PS51186">
    <property type="entry name" value="GNAT"/>
    <property type="match status" value="1"/>
</dbReference>
<feature type="domain" description="N-acetyltransferase" evidence="1">
    <location>
        <begin position="91"/>
        <end position="226"/>
    </location>
</feature>
<protein>
    <submittedName>
        <fullName evidence="2">GNAT family N-acetyltransferase</fullName>
    </submittedName>
</protein>
<dbReference type="EMBL" id="CP080544">
    <property type="protein sequence ID" value="QYR53688.1"/>
    <property type="molecule type" value="Genomic_DNA"/>
</dbReference>
<dbReference type="Pfam" id="PF08445">
    <property type="entry name" value="FR47"/>
    <property type="match status" value="1"/>
</dbReference>
<reference evidence="2 3" key="1">
    <citation type="submission" date="2021-08" db="EMBL/GenBank/DDBJ databases">
        <title>Lysobacter sp. strain CJ11 Genome sequencing and assembly.</title>
        <authorList>
            <person name="Kim I."/>
        </authorList>
    </citation>
    <scope>NUCLEOTIDE SEQUENCE [LARGE SCALE GENOMIC DNA]</scope>
    <source>
        <strain evidence="2 3">CJ11</strain>
    </source>
</reference>
<gene>
    <name evidence="2" type="ORF">H8L67_04150</name>
</gene>
<organism evidence="2 3">
    <name type="scientific">Lysobacter soyae</name>
    <dbReference type="NCBI Taxonomy" id="2764185"/>
    <lineage>
        <taxon>Bacteria</taxon>
        <taxon>Pseudomonadati</taxon>
        <taxon>Pseudomonadota</taxon>
        <taxon>Gammaproteobacteria</taxon>
        <taxon>Lysobacterales</taxon>
        <taxon>Lysobacteraceae</taxon>
        <taxon>Lysobacter</taxon>
    </lineage>
</organism>
<dbReference type="InterPro" id="IPR016181">
    <property type="entry name" value="Acyl_CoA_acyltransferase"/>
</dbReference>
<dbReference type="InterPro" id="IPR000182">
    <property type="entry name" value="GNAT_dom"/>
</dbReference>
<sequence length="226" mass="24562">MDTRALDNPFWSALDSIHAGLAVRAGDAAVFPADVAPFLGLAHPGAATRATLEALMQPGETRLVLGLLPEAVPEGFTLTPLETLWQMVCDVPMPACADDDIIALDATRQSDILGLTALVYPHYFRSRTTCMGRYFGIDRQGQLAAMAGERLGAPGFREISAICTHPDHLGKGLAGRLTTWLTRDTLTRGDVAFLQVSPANTRAHALYERLGYRIRAHLPFARIDRL</sequence>